<evidence type="ECO:0000256" key="4">
    <source>
        <dbReference type="ARBA" id="ARBA00022691"/>
    </source>
</evidence>
<dbReference type="PROSITE" id="PS00092">
    <property type="entry name" value="N6_MTASE"/>
    <property type="match status" value="1"/>
</dbReference>
<keyword evidence="3 6" id="KW-0808">Transferase</keyword>
<dbReference type="AlphaFoldDB" id="A0A2U2MSL6"/>
<evidence type="ECO:0000256" key="1">
    <source>
        <dbReference type="ARBA" id="ARBA00006594"/>
    </source>
</evidence>
<comment type="caution">
    <text evidence="6">The sequence shown here is derived from an EMBL/GenBank/DDBJ whole genome shotgun (WGS) entry which is preliminary data.</text>
</comment>
<reference evidence="6 7" key="1">
    <citation type="journal article" date="2018" name="Int. J. Syst. Evol. Microbiol.">
        <title>Bifidobacterium catulorum sp. nov., a novel taxon from the faeces of the baby common marmoset (Callithrix jacchus).</title>
        <authorList>
            <person name="Modesto M."/>
            <person name="Michelini S."/>
            <person name="Oki K."/>
            <person name="Biavati B."/>
            <person name="Watanabe K."/>
            <person name="Mattarelli P."/>
        </authorList>
    </citation>
    <scope>NUCLEOTIDE SEQUENCE [LARGE SCALE GENOMIC DNA]</scope>
    <source>
        <strain evidence="6 7">MRM 8.19</strain>
    </source>
</reference>
<dbReference type="Pfam" id="PF01555">
    <property type="entry name" value="N6_N4_Mtase"/>
    <property type="match status" value="1"/>
</dbReference>
<dbReference type="GO" id="GO:0032259">
    <property type="term" value="P:methylation"/>
    <property type="evidence" value="ECO:0007669"/>
    <property type="project" value="UniProtKB-KW"/>
</dbReference>
<dbReference type="PIRSF" id="PIRSF015855">
    <property type="entry name" value="TypeIII_Mtase_mKpnI"/>
    <property type="match status" value="1"/>
</dbReference>
<dbReference type="InterPro" id="IPR002295">
    <property type="entry name" value="N4/N6-MTase_EcoPI_Mod-like"/>
</dbReference>
<dbReference type="InterPro" id="IPR002941">
    <property type="entry name" value="DNA_methylase_N4/N6"/>
</dbReference>
<sequence length="622" mass="70384">MSKEPTKLPLESADLVKENIGKLEALFPEIMEDRKIDFDKLREILGGEVDDSPERYAFIWPGKRDAIRQSQTSSTATLRPQKDKSVDWDTTKNLYIEGDNLEVLKLLQRSYHGKVKMIYIDPPYNTGNDFVYNDKFGDPIENYKRQTGQESKANPETDGRFHSNWCSMIYPRLRLARELLSDDGVIFVSIDDHEVVNGRLVLNELFGERNFIVQIIWKKRSTPPNDQVIGAAHEYALVYAKNMDAVRLNLRERSKEQLAKYKNPDHHPKGPWTAGDLSANVKGGRYVASLNYPITNPNTGEQHFPPNNGNWRYSRDTVNKMLANNEIYFGADGMGRPKVKRFLSEVKQGVTYTSIWDFVPFNTQGSAEMSEYMGNLTIFDNPKPVDYIKEMVKLGAQQDSLILDFFSGSATTAHAVMKLNADDGGHRRFIMVQLPEQCDVQSEAAKAGYHTICEIGEERIRRAGQKIKTEVDESNKQLELGVEPKPVPDIGFRVLSLDSSNFEQIEQQAGTFDLRDNTVKAGRSVDDLVFEVMLKWGLDLSLPIEPLVLDGYQCWSVAKGELICCMDKGLTVPVLEAIAGMEDRPRRVLLRDNVIDDTLKLNAEAIFGRASADGDEIELRTV</sequence>
<dbReference type="EMBL" id="QFFN01000011">
    <property type="protein sequence ID" value="PWG59846.1"/>
    <property type="molecule type" value="Genomic_DNA"/>
</dbReference>
<dbReference type="RefSeq" id="WP_109137251.1">
    <property type="nucleotide sequence ID" value="NZ_QFFN01000011.1"/>
</dbReference>
<protein>
    <submittedName>
        <fullName evidence="6">Site-specific DNA-methyltransferase</fullName>
    </submittedName>
</protein>
<keyword evidence="7" id="KW-1185">Reference proteome</keyword>
<gene>
    <name evidence="6" type="ORF">DF200_05330</name>
</gene>
<dbReference type="REBASE" id="384619">
    <property type="entry name" value="M.Bca819ORF5330P"/>
</dbReference>
<evidence type="ECO:0000259" key="5">
    <source>
        <dbReference type="Pfam" id="PF01555"/>
    </source>
</evidence>
<dbReference type="InterPro" id="IPR002052">
    <property type="entry name" value="DNA_methylase_N6_adenine_CS"/>
</dbReference>
<evidence type="ECO:0000313" key="6">
    <source>
        <dbReference type="EMBL" id="PWG59846.1"/>
    </source>
</evidence>
<accession>A0A2U2MSL6</accession>
<dbReference type="SUPFAM" id="SSF53335">
    <property type="entry name" value="S-adenosyl-L-methionine-dependent methyltransferases"/>
    <property type="match status" value="1"/>
</dbReference>
<dbReference type="PRINTS" id="PR00506">
    <property type="entry name" value="D21N6MTFRASE"/>
</dbReference>
<comment type="similarity">
    <text evidence="1">Belongs to the N(4)/N(6)-methyltransferase family.</text>
</comment>
<dbReference type="GO" id="GO:0003677">
    <property type="term" value="F:DNA binding"/>
    <property type="evidence" value="ECO:0007669"/>
    <property type="project" value="InterPro"/>
</dbReference>
<dbReference type="Proteomes" id="UP000245753">
    <property type="component" value="Unassembled WGS sequence"/>
</dbReference>
<keyword evidence="4" id="KW-0949">S-adenosyl-L-methionine</keyword>
<dbReference type="OrthoDB" id="9773060at2"/>
<name>A0A2U2MSL6_9BIFI</name>
<evidence type="ECO:0000313" key="7">
    <source>
        <dbReference type="Proteomes" id="UP000245753"/>
    </source>
</evidence>
<proteinExistence type="inferred from homology"/>
<dbReference type="InterPro" id="IPR029063">
    <property type="entry name" value="SAM-dependent_MTases_sf"/>
</dbReference>
<keyword evidence="2 6" id="KW-0489">Methyltransferase</keyword>
<organism evidence="6 7">
    <name type="scientific">Bifidobacterium catulorum</name>
    <dbReference type="NCBI Taxonomy" id="1630173"/>
    <lineage>
        <taxon>Bacteria</taxon>
        <taxon>Bacillati</taxon>
        <taxon>Actinomycetota</taxon>
        <taxon>Actinomycetes</taxon>
        <taxon>Bifidobacteriales</taxon>
        <taxon>Bifidobacteriaceae</taxon>
        <taxon>Bifidobacterium</taxon>
    </lineage>
</organism>
<dbReference type="GO" id="GO:0008170">
    <property type="term" value="F:N-methyltransferase activity"/>
    <property type="evidence" value="ECO:0007669"/>
    <property type="project" value="InterPro"/>
</dbReference>
<feature type="domain" description="DNA methylase N-4/N-6" evidence="5">
    <location>
        <begin position="115"/>
        <end position="430"/>
    </location>
</feature>
<dbReference type="Gene3D" id="3.40.50.150">
    <property type="entry name" value="Vaccinia Virus protein VP39"/>
    <property type="match status" value="1"/>
</dbReference>
<evidence type="ECO:0000256" key="3">
    <source>
        <dbReference type="ARBA" id="ARBA00022679"/>
    </source>
</evidence>
<evidence type="ECO:0000256" key="2">
    <source>
        <dbReference type="ARBA" id="ARBA00022603"/>
    </source>
</evidence>